<gene>
    <name evidence="2" type="ORF">VLY81_09430</name>
</gene>
<evidence type="ECO:0000313" key="3">
    <source>
        <dbReference type="Proteomes" id="UP001333102"/>
    </source>
</evidence>
<keyword evidence="3" id="KW-1185">Reference proteome</keyword>
<reference evidence="3" key="1">
    <citation type="submission" date="2023-12" db="EMBL/GenBank/DDBJ databases">
        <title>Novel isolates from deep terrestrial aquifers shed light on the physiology and ecology of the class Limnochordia.</title>
        <authorList>
            <person name="Karnachuk O.V."/>
            <person name="Lukina A.P."/>
            <person name="Avakyan M.R."/>
            <person name="Kadnikov V."/>
            <person name="Begmatov S."/>
            <person name="Beletsky A.V."/>
            <person name="Mardanov A.V."/>
            <person name="Ravin N.V."/>
        </authorList>
    </citation>
    <scope>NUCLEOTIDE SEQUENCE [LARGE SCALE GENOMIC DNA]</scope>
    <source>
        <strain evidence="3">LN</strain>
    </source>
</reference>
<dbReference type="Proteomes" id="UP001333102">
    <property type="component" value="Chromosome"/>
</dbReference>
<accession>A0ABZ1BM71</accession>
<evidence type="ECO:0000256" key="1">
    <source>
        <dbReference type="SAM" id="MobiDB-lite"/>
    </source>
</evidence>
<name>A0ABZ1BM71_9FIRM</name>
<organism evidence="2 3">
    <name type="scientific">Geochorda subterranea</name>
    <dbReference type="NCBI Taxonomy" id="3109564"/>
    <lineage>
        <taxon>Bacteria</taxon>
        <taxon>Bacillati</taxon>
        <taxon>Bacillota</taxon>
        <taxon>Limnochordia</taxon>
        <taxon>Limnochordales</taxon>
        <taxon>Geochordaceae</taxon>
        <taxon>Geochorda</taxon>
    </lineage>
</organism>
<dbReference type="EMBL" id="CP141614">
    <property type="protein sequence ID" value="WRP13665.1"/>
    <property type="molecule type" value="Genomic_DNA"/>
</dbReference>
<protein>
    <recommendedName>
        <fullName evidence="4">DinB-like domain-containing protein</fullName>
    </recommendedName>
</protein>
<evidence type="ECO:0000313" key="2">
    <source>
        <dbReference type="EMBL" id="WRP13665.1"/>
    </source>
</evidence>
<proteinExistence type="predicted"/>
<dbReference type="RefSeq" id="WP_324667910.1">
    <property type="nucleotide sequence ID" value="NZ_CP141614.1"/>
</dbReference>
<feature type="region of interest" description="Disordered" evidence="1">
    <location>
        <begin position="62"/>
        <end position="87"/>
    </location>
</feature>
<evidence type="ECO:0008006" key="4">
    <source>
        <dbReference type="Google" id="ProtNLM"/>
    </source>
</evidence>
<sequence length="87" mass="9871">MPRLAETWYFRTTPLERLNRVVQPSWYCDITTERWTGRKALRRTIEHEREHTRSILATLAAHGAGEHRSAGGGSTGAPVDRGARPFV</sequence>